<evidence type="ECO:0000313" key="2">
    <source>
        <dbReference type="Proteomes" id="UP000813461"/>
    </source>
</evidence>
<sequence length="203" mass="23177">MTLMEYCIGKEELSRQLKEEYLIERTNFVHFIAHVAALTELSWTQCFGSSIKKQASLWKTLLTDELMEGISHDNFDQKLDILIGKCPLPDEHRSSYKSEAIARFDLAEPLSSCMKDRVSPMKSCRLSFFTTSNGFCGLCAPGAQLGDELILLLRDEDYPDVPYIARRLDEEHHAMIAVALVQDDWEEVCDGEGPFETQPFKFK</sequence>
<proteinExistence type="predicted"/>
<gene>
    <name evidence="1" type="ORF">FB567DRAFT_594592</name>
</gene>
<organism evidence="1 2">
    <name type="scientific">Paraphoma chrysanthemicola</name>
    <dbReference type="NCBI Taxonomy" id="798071"/>
    <lineage>
        <taxon>Eukaryota</taxon>
        <taxon>Fungi</taxon>
        <taxon>Dikarya</taxon>
        <taxon>Ascomycota</taxon>
        <taxon>Pezizomycotina</taxon>
        <taxon>Dothideomycetes</taxon>
        <taxon>Pleosporomycetidae</taxon>
        <taxon>Pleosporales</taxon>
        <taxon>Pleosporineae</taxon>
        <taxon>Phaeosphaeriaceae</taxon>
        <taxon>Paraphoma</taxon>
    </lineage>
</organism>
<name>A0A8K0R0Z0_9PLEO</name>
<evidence type="ECO:0000313" key="1">
    <source>
        <dbReference type="EMBL" id="KAH7082087.1"/>
    </source>
</evidence>
<reference evidence="1" key="1">
    <citation type="journal article" date="2021" name="Nat. Commun.">
        <title>Genetic determinants of endophytism in the Arabidopsis root mycobiome.</title>
        <authorList>
            <person name="Mesny F."/>
            <person name="Miyauchi S."/>
            <person name="Thiergart T."/>
            <person name="Pickel B."/>
            <person name="Atanasova L."/>
            <person name="Karlsson M."/>
            <person name="Huettel B."/>
            <person name="Barry K.W."/>
            <person name="Haridas S."/>
            <person name="Chen C."/>
            <person name="Bauer D."/>
            <person name="Andreopoulos W."/>
            <person name="Pangilinan J."/>
            <person name="LaButti K."/>
            <person name="Riley R."/>
            <person name="Lipzen A."/>
            <person name="Clum A."/>
            <person name="Drula E."/>
            <person name="Henrissat B."/>
            <person name="Kohler A."/>
            <person name="Grigoriev I.V."/>
            <person name="Martin F.M."/>
            <person name="Hacquard S."/>
        </authorList>
    </citation>
    <scope>NUCLEOTIDE SEQUENCE</scope>
    <source>
        <strain evidence="1">MPI-SDFR-AT-0120</strain>
    </source>
</reference>
<keyword evidence="2" id="KW-1185">Reference proteome</keyword>
<accession>A0A8K0R0Z0</accession>
<dbReference type="Proteomes" id="UP000813461">
    <property type="component" value="Unassembled WGS sequence"/>
</dbReference>
<dbReference type="EMBL" id="JAGMVJ010000014">
    <property type="protein sequence ID" value="KAH7082087.1"/>
    <property type="molecule type" value="Genomic_DNA"/>
</dbReference>
<comment type="caution">
    <text evidence="1">The sequence shown here is derived from an EMBL/GenBank/DDBJ whole genome shotgun (WGS) entry which is preliminary data.</text>
</comment>
<protein>
    <submittedName>
        <fullName evidence="1">Uncharacterized protein</fullName>
    </submittedName>
</protein>
<dbReference type="AlphaFoldDB" id="A0A8K0R0Z0"/>